<sequence length="237" mass="27694">MHDALYKAAKLPVSSSEQLLFDHYYNRLVSENEKYNLTAITDEKDVHIKHFIDSMLIKVFFDTYKIETKQKRLIDIGTGAGFPAIPIKILYPEIEVTGLDSLKKRIAFLEMLKEDLTLKDIQFIHGRAEDYGRDTLYRETYDFAVSRAVAELRMLLEYVMPFVKVGGYFVAYKSLKYAEELENAENALKQMKTRYIETIRIVLPENSGERELMIFQKMENIQKKYPRKAGMPKKNPL</sequence>
<comment type="similarity">
    <text evidence="6">Belongs to the methyltransferase superfamily. RNA methyltransferase RsmG family.</text>
</comment>
<protein>
    <recommendedName>
        <fullName evidence="6">Ribosomal RNA small subunit methyltransferase G</fullName>
        <ecNumber evidence="6">2.1.1.-</ecNumber>
    </recommendedName>
    <alternativeName>
        <fullName evidence="6">16S rRNA 7-methylguanosine methyltransferase</fullName>
        <shortName evidence="6">16S rRNA m7G methyltransferase</shortName>
    </alternativeName>
</protein>
<comment type="subcellular location">
    <subcellularLocation>
        <location evidence="6">Cytoplasm</location>
    </subcellularLocation>
</comment>
<dbReference type="CDD" id="cd02440">
    <property type="entry name" value="AdoMet_MTases"/>
    <property type="match status" value="1"/>
</dbReference>
<keyword evidence="1 6" id="KW-0963">Cytoplasm</keyword>
<evidence type="ECO:0000313" key="9">
    <source>
        <dbReference type="Proteomes" id="UP000746471"/>
    </source>
</evidence>
<keyword evidence="4 6" id="KW-0808">Transferase</keyword>
<evidence type="ECO:0000256" key="7">
    <source>
        <dbReference type="SAM" id="Coils"/>
    </source>
</evidence>
<keyword evidence="7" id="KW-0175">Coiled coil</keyword>
<organism evidence="8 9">
    <name type="scientific">Fusibacter paucivorans</name>
    <dbReference type="NCBI Taxonomy" id="76009"/>
    <lineage>
        <taxon>Bacteria</taxon>
        <taxon>Bacillati</taxon>
        <taxon>Bacillota</taxon>
        <taxon>Clostridia</taxon>
        <taxon>Eubacteriales</taxon>
        <taxon>Eubacteriales Family XII. Incertae Sedis</taxon>
        <taxon>Fusibacter</taxon>
    </lineage>
</organism>
<accession>A0ABS5PPL8</accession>
<keyword evidence="2 6" id="KW-0698">rRNA processing</keyword>
<reference evidence="8 9" key="1">
    <citation type="submission" date="2021-05" db="EMBL/GenBank/DDBJ databases">
        <title>Fusibacter ferrireducens sp. nov., an anaerobic, sulfur- and Fe-reducing bacterium isolated from the mangrove sediment.</title>
        <authorList>
            <person name="Qiu D."/>
        </authorList>
    </citation>
    <scope>NUCLEOTIDE SEQUENCE [LARGE SCALE GENOMIC DNA]</scope>
    <source>
        <strain evidence="8 9">DSM 12116</strain>
    </source>
</reference>
<name>A0ABS5PPL8_9FIRM</name>
<dbReference type="Pfam" id="PF02527">
    <property type="entry name" value="GidB"/>
    <property type="match status" value="1"/>
</dbReference>
<dbReference type="SUPFAM" id="SSF53335">
    <property type="entry name" value="S-adenosyl-L-methionine-dependent methyltransferases"/>
    <property type="match status" value="1"/>
</dbReference>
<dbReference type="RefSeq" id="WP_213236393.1">
    <property type="nucleotide sequence ID" value="NZ_JAHBCL010000011.1"/>
</dbReference>
<dbReference type="InterPro" id="IPR029063">
    <property type="entry name" value="SAM-dependent_MTases_sf"/>
</dbReference>
<dbReference type="GO" id="GO:0008168">
    <property type="term" value="F:methyltransferase activity"/>
    <property type="evidence" value="ECO:0007669"/>
    <property type="project" value="UniProtKB-KW"/>
</dbReference>
<evidence type="ECO:0000256" key="5">
    <source>
        <dbReference type="ARBA" id="ARBA00022691"/>
    </source>
</evidence>
<dbReference type="NCBIfam" id="TIGR00138">
    <property type="entry name" value="rsmG_gidB"/>
    <property type="match status" value="1"/>
</dbReference>
<dbReference type="EMBL" id="JAHBCL010000011">
    <property type="protein sequence ID" value="MBS7526531.1"/>
    <property type="molecule type" value="Genomic_DNA"/>
</dbReference>
<gene>
    <name evidence="6 8" type="primary">rsmG</name>
    <name evidence="8" type="ORF">KHM83_07560</name>
</gene>
<dbReference type="PANTHER" id="PTHR31760">
    <property type="entry name" value="S-ADENOSYL-L-METHIONINE-DEPENDENT METHYLTRANSFERASES SUPERFAMILY PROTEIN"/>
    <property type="match status" value="1"/>
</dbReference>
<comment type="function">
    <text evidence="6">Specifically methylates the N7 position of a guanine in 16S rRNA.</text>
</comment>
<dbReference type="PANTHER" id="PTHR31760:SF0">
    <property type="entry name" value="S-ADENOSYL-L-METHIONINE-DEPENDENT METHYLTRANSFERASES SUPERFAMILY PROTEIN"/>
    <property type="match status" value="1"/>
</dbReference>
<keyword evidence="5 6" id="KW-0949">S-adenosyl-L-methionine</keyword>
<dbReference type="EC" id="2.1.1.-" evidence="6"/>
<keyword evidence="9" id="KW-1185">Reference proteome</keyword>
<evidence type="ECO:0000256" key="4">
    <source>
        <dbReference type="ARBA" id="ARBA00022679"/>
    </source>
</evidence>
<evidence type="ECO:0000313" key="8">
    <source>
        <dbReference type="EMBL" id="MBS7526531.1"/>
    </source>
</evidence>
<feature type="coiled-coil region" evidence="7">
    <location>
        <begin position="174"/>
        <end position="201"/>
    </location>
</feature>
<evidence type="ECO:0000256" key="2">
    <source>
        <dbReference type="ARBA" id="ARBA00022552"/>
    </source>
</evidence>
<keyword evidence="3 6" id="KW-0489">Methyltransferase</keyword>
<feature type="binding site" evidence="6">
    <location>
        <position position="147"/>
    </location>
    <ligand>
        <name>S-adenosyl-L-methionine</name>
        <dbReference type="ChEBI" id="CHEBI:59789"/>
    </ligand>
</feature>
<comment type="caution">
    <text evidence="8">The sequence shown here is derived from an EMBL/GenBank/DDBJ whole genome shotgun (WGS) entry which is preliminary data.</text>
</comment>
<evidence type="ECO:0000256" key="1">
    <source>
        <dbReference type="ARBA" id="ARBA00022490"/>
    </source>
</evidence>
<feature type="binding site" evidence="6">
    <location>
        <position position="77"/>
    </location>
    <ligand>
        <name>S-adenosyl-L-methionine</name>
        <dbReference type="ChEBI" id="CHEBI:59789"/>
    </ligand>
</feature>
<comment type="caution">
    <text evidence="6">Lacks conserved residue(s) required for the propagation of feature annotation.</text>
</comment>
<dbReference type="PIRSF" id="PIRSF003078">
    <property type="entry name" value="GidB"/>
    <property type="match status" value="1"/>
</dbReference>
<dbReference type="Gene3D" id="3.40.50.150">
    <property type="entry name" value="Vaccinia Virus protein VP39"/>
    <property type="match status" value="1"/>
</dbReference>
<feature type="binding site" evidence="6">
    <location>
        <position position="82"/>
    </location>
    <ligand>
        <name>S-adenosyl-L-methionine</name>
        <dbReference type="ChEBI" id="CHEBI:59789"/>
    </ligand>
</feature>
<dbReference type="Proteomes" id="UP000746471">
    <property type="component" value="Unassembled WGS sequence"/>
</dbReference>
<feature type="binding site" evidence="6">
    <location>
        <begin position="128"/>
        <end position="129"/>
    </location>
    <ligand>
        <name>S-adenosyl-L-methionine</name>
        <dbReference type="ChEBI" id="CHEBI:59789"/>
    </ligand>
</feature>
<evidence type="ECO:0000256" key="3">
    <source>
        <dbReference type="ARBA" id="ARBA00022603"/>
    </source>
</evidence>
<proteinExistence type="inferred from homology"/>
<dbReference type="GO" id="GO:0032259">
    <property type="term" value="P:methylation"/>
    <property type="evidence" value="ECO:0007669"/>
    <property type="project" value="UniProtKB-KW"/>
</dbReference>
<evidence type="ECO:0000256" key="6">
    <source>
        <dbReference type="HAMAP-Rule" id="MF_00074"/>
    </source>
</evidence>
<dbReference type="InterPro" id="IPR003682">
    <property type="entry name" value="rRNA_ssu_MeTfrase_G"/>
</dbReference>
<dbReference type="HAMAP" id="MF_00074">
    <property type="entry name" value="16SrRNA_methyltr_G"/>
    <property type="match status" value="1"/>
</dbReference>